<dbReference type="EMBL" id="SMMG02000005">
    <property type="protein sequence ID" value="KAA3473055.1"/>
    <property type="molecule type" value="Genomic_DNA"/>
</dbReference>
<dbReference type="InterPro" id="IPR036397">
    <property type="entry name" value="RNaseH_sf"/>
</dbReference>
<dbReference type="OrthoDB" id="998764at2759"/>
<feature type="domain" description="Tf2-1-like SH3-like" evidence="1">
    <location>
        <begin position="215"/>
        <end position="264"/>
    </location>
</feature>
<dbReference type="SUPFAM" id="SSF53098">
    <property type="entry name" value="Ribonuclease H-like"/>
    <property type="match status" value="1"/>
</dbReference>
<accession>A0A5B6VVM8</accession>
<dbReference type="Gene3D" id="3.30.420.10">
    <property type="entry name" value="Ribonuclease H-like superfamily/Ribonuclease H"/>
    <property type="match status" value="2"/>
</dbReference>
<dbReference type="PANTHER" id="PTHR45835">
    <property type="entry name" value="YALI0A06105P"/>
    <property type="match status" value="1"/>
</dbReference>
<dbReference type="PANTHER" id="PTHR45835:SF99">
    <property type="entry name" value="CHROMO DOMAIN-CONTAINING PROTEIN-RELATED"/>
    <property type="match status" value="1"/>
</dbReference>
<sequence>MKHDLSKFVPKCLVCQQVTTKHQVPSGLLQPIMIPEWKWERVTMDIVSRLPLSPKKKDAIWVIIDRLTKSAHFIPVCMDFSSDRLPELYTGWSACLHYFRQRSSICILILEQAASSFGYAILEDVLRCCVLEFEGNREKYLPLVEFTYNKNYQSSIKMTLYEALYGCKCRNMLYWIELSKKKIHGVDLVCETEENVKPLIIKSLMLILNEKRYNFRSVIRKLSPLFIRLYEIIKRIKPVAYRLGLPPELEKIHNIFHVSMLRRYQSDPSHVISLTEVDIQPDMTYSEEPIKILARSSSESSLATTRNRRSYLGTRGKAISKSLY</sequence>
<evidence type="ECO:0000313" key="3">
    <source>
        <dbReference type="Proteomes" id="UP000325315"/>
    </source>
</evidence>
<evidence type="ECO:0000259" key="1">
    <source>
        <dbReference type="Pfam" id="PF24626"/>
    </source>
</evidence>
<organism evidence="2 3">
    <name type="scientific">Gossypium australe</name>
    <dbReference type="NCBI Taxonomy" id="47621"/>
    <lineage>
        <taxon>Eukaryota</taxon>
        <taxon>Viridiplantae</taxon>
        <taxon>Streptophyta</taxon>
        <taxon>Embryophyta</taxon>
        <taxon>Tracheophyta</taxon>
        <taxon>Spermatophyta</taxon>
        <taxon>Magnoliopsida</taxon>
        <taxon>eudicotyledons</taxon>
        <taxon>Gunneridae</taxon>
        <taxon>Pentapetalae</taxon>
        <taxon>rosids</taxon>
        <taxon>malvids</taxon>
        <taxon>Malvales</taxon>
        <taxon>Malvaceae</taxon>
        <taxon>Malvoideae</taxon>
        <taxon>Gossypium</taxon>
    </lineage>
</organism>
<keyword evidence="3" id="KW-1185">Reference proteome</keyword>
<dbReference type="Proteomes" id="UP000325315">
    <property type="component" value="Unassembled WGS sequence"/>
</dbReference>
<evidence type="ECO:0000313" key="2">
    <source>
        <dbReference type="EMBL" id="KAA3473055.1"/>
    </source>
</evidence>
<comment type="caution">
    <text evidence="2">The sequence shown here is derived from an EMBL/GenBank/DDBJ whole genome shotgun (WGS) entry which is preliminary data.</text>
</comment>
<protein>
    <submittedName>
        <fullName evidence="2">DNA/RNA polymerases superfamily protein</fullName>
    </submittedName>
</protein>
<dbReference type="InterPro" id="IPR012337">
    <property type="entry name" value="RNaseH-like_sf"/>
</dbReference>
<dbReference type="GO" id="GO:0003676">
    <property type="term" value="F:nucleic acid binding"/>
    <property type="evidence" value="ECO:0007669"/>
    <property type="project" value="InterPro"/>
</dbReference>
<dbReference type="InterPro" id="IPR056924">
    <property type="entry name" value="SH3_Tf2-1"/>
</dbReference>
<proteinExistence type="predicted"/>
<name>A0A5B6VVM8_9ROSI</name>
<dbReference type="Pfam" id="PF24626">
    <property type="entry name" value="SH3_Tf2-1"/>
    <property type="match status" value="1"/>
</dbReference>
<dbReference type="AlphaFoldDB" id="A0A5B6VVM8"/>
<gene>
    <name evidence="2" type="ORF">EPI10_023465</name>
</gene>
<reference evidence="3" key="1">
    <citation type="journal article" date="2019" name="Plant Biotechnol. J.">
        <title>Genome sequencing of the Australian wild diploid species Gossypium australe highlights disease resistance and delayed gland morphogenesis.</title>
        <authorList>
            <person name="Cai Y."/>
            <person name="Cai X."/>
            <person name="Wang Q."/>
            <person name="Wang P."/>
            <person name="Zhang Y."/>
            <person name="Cai C."/>
            <person name="Xu Y."/>
            <person name="Wang K."/>
            <person name="Zhou Z."/>
            <person name="Wang C."/>
            <person name="Geng S."/>
            <person name="Li B."/>
            <person name="Dong Q."/>
            <person name="Hou Y."/>
            <person name="Wang H."/>
            <person name="Ai P."/>
            <person name="Liu Z."/>
            <person name="Yi F."/>
            <person name="Sun M."/>
            <person name="An G."/>
            <person name="Cheng J."/>
            <person name="Zhang Y."/>
            <person name="Shi Q."/>
            <person name="Xie Y."/>
            <person name="Shi X."/>
            <person name="Chang Y."/>
            <person name="Huang F."/>
            <person name="Chen Y."/>
            <person name="Hong S."/>
            <person name="Mi L."/>
            <person name="Sun Q."/>
            <person name="Zhang L."/>
            <person name="Zhou B."/>
            <person name="Peng R."/>
            <person name="Zhang X."/>
            <person name="Liu F."/>
        </authorList>
    </citation>
    <scope>NUCLEOTIDE SEQUENCE [LARGE SCALE GENOMIC DNA]</scope>
    <source>
        <strain evidence="3">cv. PA1801</strain>
    </source>
</reference>